<evidence type="ECO:0000256" key="9">
    <source>
        <dbReference type="SAM" id="Coils"/>
    </source>
</evidence>
<feature type="transmembrane region" description="Helical" evidence="11">
    <location>
        <begin position="86"/>
        <end position="102"/>
    </location>
</feature>
<dbReference type="GO" id="GO:0016020">
    <property type="term" value="C:membrane"/>
    <property type="evidence" value="ECO:0007669"/>
    <property type="project" value="InterPro"/>
</dbReference>
<dbReference type="OrthoDB" id="227596at2"/>
<evidence type="ECO:0000256" key="5">
    <source>
        <dbReference type="ARBA" id="ARBA00022741"/>
    </source>
</evidence>
<evidence type="ECO:0000256" key="11">
    <source>
        <dbReference type="SAM" id="Phobius"/>
    </source>
</evidence>
<evidence type="ECO:0000256" key="8">
    <source>
        <dbReference type="ARBA" id="ARBA00023012"/>
    </source>
</evidence>
<dbReference type="GO" id="GO:0000155">
    <property type="term" value="F:phosphorelay sensor kinase activity"/>
    <property type="evidence" value="ECO:0007669"/>
    <property type="project" value="InterPro"/>
</dbReference>
<feature type="domain" description="Histidine kinase/HSP90-like ATPase" evidence="12">
    <location>
        <begin position="340"/>
        <end position="426"/>
    </location>
</feature>
<name>A0A4Y9FSL8_9MICO</name>
<keyword evidence="11" id="KW-0472">Membrane</keyword>
<keyword evidence="6 15" id="KW-0418">Kinase</keyword>
<gene>
    <name evidence="15" type="ORF">E4U02_11545</name>
</gene>
<evidence type="ECO:0000256" key="6">
    <source>
        <dbReference type="ARBA" id="ARBA00022777"/>
    </source>
</evidence>
<accession>A0A4Y9FSL8</accession>
<dbReference type="PANTHER" id="PTHR24421:SF10">
    <property type="entry name" value="NITRATE_NITRITE SENSOR PROTEIN NARQ"/>
    <property type="match status" value="1"/>
</dbReference>
<evidence type="ECO:0000256" key="4">
    <source>
        <dbReference type="ARBA" id="ARBA00022679"/>
    </source>
</evidence>
<feature type="transmembrane region" description="Helical" evidence="11">
    <location>
        <begin position="63"/>
        <end position="79"/>
    </location>
</feature>
<reference evidence="15 16" key="1">
    <citation type="submission" date="2019-03" db="EMBL/GenBank/DDBJ databases">
        <title>Diversity of the mouse oral microbiome.</title>
        <authorList>
            <person name="Joseph S."/>
            <person name="Aduse-Opoku J."/>
            <person name="Curtis M."/>
            <person name="Wade W."/>
            <person name="Hashim A."/>
        </authorList>
    </citation>
    <scope>NUCLEOTIDE SEQUENCE [LARGE SCALE GENOMIC DNA]</scope>
    <source>
        <strain evidence="15 16">P1012</strain>
    </source>
</reference>
<comment type="catalytic activity">
    <reaction evidence="1">
        <text>ATP + protein L-histidine = ADP + protein N-phospho-L-histidine.</text>
        <dbReference type="EC" id="2.7.13.3"/>
    </reaction>
</comment>
<dbReference type="EC" id="2.7.13.3" evidence="2"/>
<dbReference type="Proteomes" id="UP000298358">
    <property type="component" value="Unassembled WGS sequence"/>
</dbReference>
<dbReference type="GO" id="GO:0046983">
    <property type="term" value="F:protein dimerization activity"/>
    <property type="evidence" value="ECO:0007669"/>
    <property type="project" value="InterPro"/>
</dbReference>
<keyword evidence="9" id="KW-0175">Coiled coil</keyword>
<protein>
    <recommendedName>
        <fullName evidence="2">histidine kinase</fullName>
        <ecNumber evidence="2">2.7.13.3</ecNumber>
    </recommendedName>
</protein>
<comment type="caution">
    <text evidence="15">The sequence shown here is derived from an EMBL/GenBank/DDBJ whole genome shotgun (WGS) entry which is preliminary data.</text>
</comment>
<dbReference type="Pfam" id="PF23539">
    <property type="entry name" value="DUF7134"/>
    <property type="match status" value="1"/>
</dbReference>
<feature type="region of interest" description="Disordered" evidence="10">
    <location>
        <begin position="1"/>
        <end position="25"/>
    </location>
</feature>
<feature type="coiled-coil region" evidence="9">
    <location>
        <begin position="196"/>
        <end position="223"/>
    </location>
</feature>
<sequence>MALLTRESPAPALRAAPDATARERPTARDLRTDVLLASGLFVSAVLSVALNAVSQMFAFRDDAGAWPLLFAALTTLPLAMRRRYPIAVAVLISAAYFAGVSFEMAELYVSQVTMFIAFYTVGAWMDDRRRAAIGRLLIMAGMFVWMLVTTYLGAVQPEEHTPEFAGAFSPYVAYMLILWLVNVAYFGGAYYMGDRAHAAARDREALRRRTRELEEEREMSAAQAVTLDRIRIARELHDVVAHHVSAMGVQAGAARTVLDRDPDAARSILTSVEQSARSAIDELHLLLDTLRAPGGVDETASTLRLEGLAELAHEMTAAGTPTSFTVVGEPLEVPETIHVNLYRIAQEALTNARRHAGPDVTADMRLRYDRDAVELEVTNTGRARPGARAGLGQLGMRERAIASGGSLEFGPRDRGGYLVRVRVPVPRGDAS</sequence>
<proteinExistence type="predicted"/>
<dbReference type="Gene3D" id="3.30.565.10">
    <property type="entry name" value="Histidine kinase-like ATPase, C-terminal domain"/>
    <property type="match status" value="1"/>
</dbReference>
<dbReference type="InterPro" id="IPR003594">
    <property type="entry name" value="HATPase_dom"/>
</dbReference>
<evidence type="ECO:0000256" key="1">
    <source>
        <dbReference type="ARBA" id="ARBA00000085"/>
    </source>
</evidence>
<dbReference type="GO" id="GO:0005524">
    <property type="term" value="F:ATP binding"/>
    <property type="evidence" value="ECO:0007669"/>
    <property type="project" value="UniProtKB-KW"/>
</dbReference>
<dbReference type="CDD" id="cd16917">
    <property type="entry name" value="HATPase_UhpB-NarQ-NarX-like"/>
    <property type="match status" value="1"/>
</dbReference>
<dbReference type="InterPro" id="IPR011712">
    <property type="entry name" value="Sig_transdc_His_kin_sub3_dim/P"/>
</dbReference>
<evidence type="ECO:0000256" key="3">
    <source>
        <dbReference type="ARBA" id="ARBA00022553"/>
    </source>
</evidence>
<dbReference type="InterPro" id="IPR050482">
    <property type="entry name" value="Sensor_HK_TwoCompSys"/>
</dbReference>
<dbReference type="Pfam" id="PF02518">
    <property type="entry name" value="HATPase_c"/>
    <property type="match status" value="1"/>
</dbReference>
<dbReference type="SUPFAM" id="SSF55874">
    <property type="entry name" value="ATPase domain of HSP90 chaperone/DNA topoisomerase II/histidine kinase"/>
    <property type="match status" value="1"/>
</dbReference>
<evidence type="ECO:0000259" key="14">
    <source>
        <dbReference type="Pfam" id="PF23539"/>
    </source>
</evidence>
<organism evidence="15 16">
    <name type="scientific">Microbacterium paludicola</name>
    <dbReference type="NCBI Taxonomy" id="300019"/>
    <lineage>
        <taxon>Bacteria</taxon>
        <taxon>Bacillati</taxon>
        <taxon>Actinomycetota</taxon>
        <taxon>Actinomycetes</taxon>
        <taxon>Micrococcales</taxon>
        <taxon>Microbacteriaceae</taxon>
        <taxon>Microbacterium</taxon>
    </lineage>
</organism>
<keyword evidence="7" id="KW-0067">ATP-binding</keyword>
<dbReference type="PANTHER" id="PTHR24421">
    <property type="entry name" value="NITRATE/NITRITE SENSOR PROTEIN NARX-RELATED"/>
    <property type="match status" value="1"/>
</dbReference>
<keyword evidence="5" id="KW-0547">Nucleotide-binding</keyword>
<dbReference type="Gene3D" id="1.20.5.1930">
    <property type="match status" value="1"/>
</dbReference>
<feature type="transmembrane region" description="Helical" evidence="11">
    <location>
        <begin position="132"/>
        <end position="152"/>
    </location>
</feature>
<feature type="transmembrane region" description="Helical" evidence="11">
    <location>
        <begin position="34"/>
        <end position="57"/>
    </location>
</feature>
<keyword evidence="16" id="KW-1185">Reference proteome</keyword>
<dbReference type="Pfam" id="PF07730">
    <property type="entry name" value="HisKA_3"/>
    <property type="match status" value="1"/>
</dbReference>
<keyword evidence="11" id="KW-0812">Transmembrane</keyword>
<dbReference type="InterPro" id="IPR055558">
    <property type="entry name" value="DUF7134"/>
</dbReference>
<feature type="domain" description="Signal transduction histidine kinase subgroup 3 dimerisation and phosphoacceptor" evidence="13">
    <location>
        <begin position="229"/>
        <end position="293"/>
    </location>
</feature>
<evidence type="ECO:0000256" key="2">
    <source>
        <dbReference type="ARBA" id="ARBA00012438"/>
    </source>
</evidence>
<feature type="domain" description="DUF7134" evidence="14">
    <location>
        <begin position="32"/>
        <end position="149"/>
    </location>
</feature>
<evidence type="ECO:0000259" key="13">
    <source>
        <dbReference type="Pfam" id="PF07730"/>
    </source>
</evidence>
<keyword evidence="11" id="KW-1133">Transmembrane helix</keyword>
<evidence type="ECO:0000259" key="12">
    <source>
        <dbReference type="Pfam" id="PF02518"/>
    </source>
</evidence>
<feature type="transmembrane region" description="Helical" evidence="11">
    <location>
        <begin position="172"/>
        <end position="193"/>
    </location>
</feature>
<keyword evidence="8" id="KW-0902">Two-component regulatory system</keyword>
<feature type="transmembrane region" description="Helical" evidence="11">
    <location>
        <begin position="108"/>
        <end position="125"/>
    </location>
</feature>
<dbReference type="AlphaFoldDB" id="A0A4Y9FSL8"/>
<dbReference type="InterPro" id="IPR036890">
    <property type="entry name" value="HATPase_C_sf"/>
</dbReference>
<dbReference type="EMBL" id="SPQB01000031">
    <property type="protein sequence ID" value="TFU32244.1"/>
    <property type="molecule type" value="Genomic_DNA"/>
</dbReference>
<dbReference type="RefSeq" id="WP_135114990.1">
    <property type="nucleotide sequence ID" value="NZ_JADGLL010000031.1"/>
</dbReference>
<evidence type="ECO:0000256" key="10">
    <source>
        <dbReference type="SAM" id="MobiDB-lite"/>
    </source>
</evidence>
<feature type="compositionally biased region" description="Low complexity" evidence="10">
    <location>
        <begin position="9"/>
        <end position="19"/>
    </location>
</feature>
<keyword evidence="4" id="KW-0808">Transferase</keyword>
<evidence type="ECO:0000313" key="15">
    <source>
        <dbReference type="EMBL" id="TFU32244.1"/>
    </source>
</evidence>
<keyword evidence="3" id="KW-0597">Phosphoprotein</keyword>
<evidence type="ECO:0000313" key="16">
    <source>
        <dbReference type="Proteomes" id="UP000298358"/>
    </source>
</evidence>
<evidence type="ECO:0000256" key="7">
    <source>
        <dbReference type="ARBA" id="ARBA00022840"/>
    </source>
</evidence>